<reference evidence="1" key="1">
    <citation type="journal article" date="2015" name="Nature">
        <title>Complex archaea that bridge the gap between prokaryotes and eukaryotes.</title>
        <authorList>
            <person name="Spang A."/>
            <person name="Saw J.H."/>
            <person name="Jorgensen S.L."/>
            <person name="Zaremba-Niedzwiedzka K."/>
            <person name="Martijn J."/>
            <person name="Lind A.E."/>
            <person name="van Eijk R."/>
            <person name="Schleper C."/>
            <person name="Guy L."/>
            <person name="Ettema T.J."/>
        </authorList>
    </citation>
    <scope>NUCLEOTIDE SEQUENCE</scope>
</reference>
<accession>A0A0F9F6L0</accession>
<dbReference type="AlphaFoldDB" id="A0A0F9F6L0"/>
<gene>
    <name evidence="1" type="ORF">LCGC14_2342750</name>
</gene>
<organism evidence="1">
    <name type="scientific">marine sediment metagenome</name>
    <dbReference type="NCBI Taxonomy" id="412755"/>
    <lineage>
        <taxon>unclassified sequences</taxon>
        <taxon>metagenomes</taxon>
        <taxon>ecological metagenomes</taxon>
    </lineage>
</organism>
<feature type="non-terminal residue" evidence="1">
    <location>
        <position position="1"/>
    </location>
</feature>
<dbReference type="EMBL" id="LAZR01033929">
    <property type="protein sequence ID" value="KKL46712.1"/>
    <property type="molecule type" value="Genomic_DNA"/>
</dbReference>
<evidence type="ECO:0000313" key="1">
    <source>
        <dbReference type="EMBL" id="KKL46712.1"/>
    </source>
</evidence>
<comment type="caution">
    <text evidence="1">The sequence shown here is derived from an EMBL/GenBank/DDBJ whole genome shotgun (WGS) entry which is preliminary data.</text>
</comment>
<proteinExistence type="predicted"/>
<protein>
    <submittedName>
        <fullName evidence="1">Uncharacterized protein</fullName>
    </submittedName>
</protein>
<sequence>YLVNNHFGDHWLNQIGFDYTHVKISFDYAVSHFGLNDKYRFLGKFFAKLPSVIIKGISEEELEELEDQEHYKNDRCGCGDLWILHTMRKATAHELQNIIEPEDHYESGFEEFNKNHFSTWKQEKI</sequence>
<name>A0A0F9F6L0_9ZZZZ</name>